<feature type="domain" description="Staygreen protein" evidence="1">
    <location>
        <begin position="13"/>
        <end position="127"/>
    </location>
</feature>
<evidence type="ECO:0000313" key="2">
    <source>
        <dbReference type="EMBL" id="MFO3667749.1"/>
    </source>
</evidence>
<gene>
    <name evidence="2" type="ORF">ACCQ42_08205</name>
</gene>
<evidence type="ECO:0000259" key="1">
    <source>
        <dbReference type="Pfam" id="PF12638"/>
    </source>
</evidence>
<accession>A0ABW9MEY2</accession>
<dbReference type="Pfam" id="PF12638">
    <property type="entry name" value="Staygreen"/>
    <property type="match status" value="1"/>
</dbReference>
<name>A0ABW9MEY2_9FIRM</name>
<proteinExistence type="predicted"/>
<sequence length="159" mass="19031">MRKTEVIEDYRAKNLDLKDRKYILAHDDDTGDLYVHILEDFKDYKLSDHLDEVFGYWKDDDFVFSCLLDNDKSSYTTEGRYLIFKGHLRNSVLTMLKAERKLKEEDLNVSLIEIYKSNNPKFNKIIKNKNLYDFIYENGKFVDYEKGFDYETLLGYKKG</sequence>
<protein>
    <submittedName>
        <fullName evidence="2">Staygreen family protein</fullName>
    </submittedName>
</protein>
<dbReference type="Proteomes" id="UP001637994">
    <property type="component" value="Unassembled WGS sequence"/>
</dbReference>
<dbReference type="EMBL" id="JBGMEF010000033">
    <property type="protein sequence ID" value="MFO3667749.1"/>
    <property type="molecule type" value="Genomic_DNA"/>
</dbReference>
<keyword evidence="3" id="KW-1185">Reference proteome</keyword>
<evidence type="ECO:0000313" key="3">
    <source>
        <dbReference type="Proteomes" id="UP001637994"/>
    </source>
</evidence>
<dbReference type="InterPro" id="IPR024438">
    <property type="entry name" value="Staygreen"/>
</dbReference>
<reference evidence="2 3" key="1">
    <citation type="journal article" date="2025" name="Anaerobe">
        <title>Description of Anaerococcus kampingiae sp. nov., Anaerococcus groningensis sp. nov., Anaerococcus martiniensis sp. nov., and Anaerococcus cruorum sp. nov., isolated from human clinical specimens.</title>
        <authorList>
            <person name="Boiten K.E."/>
            <person name="Meijer J."/>
            <person name="van Wezel E.M."/>
            <person name="Veloo A.C.M."/>
        </authorList>
    </citation>
    <scope>NUCLEOTIDE SEQUENCE [LARGE SCALE GENOMIC DNA]</scope>
    <source>
        <strain evidence="2 3">ENR0874</strain>
    </source>
</reference>
<organism evidence="2 3">
    <name type="scientific">Anaerococcus kampingae</name>
    <dbReference type="NCBI Taxonomy" id="3115614"/>
    <lineage>
        <taxon>Bacteria</taxon>
        <taxon>Bacillati</taxon>
        <taxon>Bacillota</taxon>
        <taxon>Tissierellia</taxon>
        <taxon>Tissierellales</taxon>
        <taxon>Peptoniphilaceae</taxon>
        <taxon>Anaerococcus</taxon>
    </lineage>
</organism>
<comment type="caution">
    <text evidence="2">The sequence shown here is derived from an EMBL/GenBank/DDBJ whole genome shotgun (WGS) entry which is preliminary data.</text>
</comment>
<dbReference type="RefSeq" id="WP_410035894.1">
    <property type="nucleotide sequence ID" value="NZ_JBGMEF010000033.1"/>
</dbReference>